<feature type="coiled-coil region" evidence="1">
    <location>
        <begin position="575"/>
        <end position="602"/>
    </location>
</feature>
<feature type="compositionally biased region" description="Low complexity" evidence="2">
    <location>
        <begin position="455"/>
        <end position="467"/>
    </location>
</feature>
<evidence type="ECO:0000313" key="4">
    <source>
        <dbReference type="Proteomes" id="UP000250235"/>
    </source>
</evidence>
<accession>A0A2Z7CX17</accession>
<feature type="region of interest" description="Disordered" evidence="2">
    <location>
        <begin position="79"/>
        <end position="104"/>
    </location>
</feature>
<dbReference type="AlphaFoldDB" id="A0A2Z7CX17"/>
<evidence type="ECO:0000256" key="2">
    <source>
        <dbReference type="SAM" id="MobiDB-lite"/>
    </source>
</evidence>
<keyword evidence="1" id="KW-0175">Coiled coil</keyword>
<feature type="compositionally biased region" description="Polar residues" evidence="2">
    <location>
        <begin position="80"/>
        <end position="104"/>
    </location>
</feature>
<dbReference type="Proteomes" id="UP000250235">
    <property type="component" value="Unassembled WGS sequence"/>
</dbReference>
<dbReference type="EMBL" id="KQ991601">
    <property type="protein sequence ID" value="KZV51541.1"/>
    <property type="molecule type" value="Genomic_DNA"/>
</dbReference>
<organism evidence="3 4">
    <name type="scientific">Dorcoceras hygrometricum</name>
    <dbReference type="NCBI Taxonomy" id="472368"/>
    <lineage>
        <taxon>Eukaryota</taxon>
        <taxon>Viridiplantae</taxon>
        <taxon>Streptophyta</taxon>
        <taxon>Embryophyta</taxon>
        <taxon>Tracheophyta</taxon>
        <taxon>Spermatophyta</taxon>
        <taxon>Magnoliopsida</taxon>
        <taxon>eudicotyledons</taxon>
        <taxon>Gunneridae</taxon>
        <taxon>Pentapetalae</taxon>
        <taxon>asterids</taxon>
        <taxon>lamiids</taxon>
        <taxon>Lamiales</taxon>
        <taxon>Gesneriaceae</taxon>
        <taxon>Didymocarpoideae</taxon>
        <taxon>Trichosporeae</taxon>
        <taxon>Loxocarpinae</taxon>
        <taxon>Dorcoceras</taxon>
    </lineage>
</organism>
<feature type="compositionally biased region" description="Basic and acidic residues" evidence="2">
    <location>
        <begin position="679"/>
        <end position="707"/>
    </location>
</feature>
<protein>
    <submittedName>
        <fullName evidence="3">Uncharacterized protein</fullName>
    </submittedName>
</protein>
<evidence type="ECO:0000313" key="3">
    <source>
        <dbReference type="EMBL" id="KZV51541.1"/>
    </source>
</evidence>
<feature type="region of interest" description="Disordered" evidence="2">
    <location>
        <begin position="448"/>
        <end position="467"/>
    </location>
</feature>
<feature type="region of interest" description="Disordered" evidence="2">
    <location>
        <begin position="679"/>
        <end position="714"/>
    </location>
</feature>
<feature type="region of interest" description="Disordered" evidence="2">
    <location>
        <begin position="632"/>
        <end position="662"/>
    </location>
</feature>
<gene>
    <name evidence="3" type="ORF">F511_05857</name>
</gene>
<sequence>MVAGIDGNLPEKLTVNSSRGFKKQRTKGWKFSNRRILFNKQPAAVSSNDSKGPLIQIQTASPQLTQTTSHRIRHPIFQQLGATTKSDNNPTTGSSNDVASTNPNDDVLYPLQELSADRYKSTVAFQNVTVSKSYSALLLKSTILFGATIHIPGVTERTLYLAILPKIPVEDKGKELLVEKDPVKGNPVREQLVLIVAEIELFVQLREKVISEVEQFFYSFSRKKLAALQLEDFSTKVEQVLTWAGTDSPIIALHRKRYILWKYRELLVRKILEARRINFVPRDGSSAVDLKILDKLYNFHLFVLEDLKIETLAQNLEWKLPCCSIIFEGRNRDRGAVIARSNTNTRSSCWIQTMMRVNGTWVIEPCADQWVKIPQPIISSEVPSQRQYDDTLPPVSDFFKTFKRRLADVHLELAQFFITGKLLPVGARNFCRDIVVVEPASRLMRPTITSRMLDEPSSSESSSDDISMNFADQDTAATTSALSPDITEALNQLRASIDQICERDDGARHRDTLLLHLHNFEKQVIAHLDAQDRVLGALRRDSNDQRNLLSLEVQSSHKQLGTQIVTTGLDVVDVRRVVRESHQELNARINSLDEQVTATRNDLLEFSAQAQQTLNFITNQLSELVAYINRGGDNKKGESSSSRGFQPPPPPVDQIRGTGANVSTPDFAQRVEMAQRNITERVLDADRRENLLQAERDTERRRRELSGSKRRRRH</sequence>
<name>A0A2Z7CX17_9LAMI</name>
<reference evidence="3 4" key="1">
    <citation type="journal article" date="2015" name="Proc. Natl. Acad. Sci. U.S.A.">
        <title>The resurrection genome of Boea hygrometrica: A blueprint for survival of dehydration.</title>
        <authorList>
            <person name="Xiao L."/>
            <person name="Yang G."/>
            <person name="Zhang L."/>
            <person name="Yang X."/>
            <person name="Zhao S."/>
            <person name="Ji Z."/>
            <person name="Zhou Q."/>
            <person name="Hu M."/>
            <person name="Wang Y."/>
            <person name="Chen M."/>
            <person name="Xu Y."/>
            <person name="Jin H."/>
            <person name="Xiao X."/>
            <person name="Hu G."/>
            <person name="Bao F."/>
            <person name="Hu Y."/>
            <person name="Wan P."/>
            <person name="Li L."/>
            <person name="Deng X."/>
            <person name="Kuang T."/>
            <person name="Xiang C."/>
            <person name="Zhu J.K."/>
            <person name="Oliver M.J."/>
            <person name="He Y."/>
        </authorList>
    </citation>
    <scope>NUCLEOTIDE SEQUENCE [LARGE SCALE GENOMIC DNA]</scope>
    <source>
        <strain evidence="4">cv. XS01</strain>
    </source>
</reference>
<keyword evidence="4" id="KW-1185">Reference proteome</keyword>
<evidence type="ECO:0000256" key="1">
    <source>
        <dbReference type="SAM" id="Coils"/>
    </source>
</evidence>
<proteinExistence type="predicted"/>